<keyword evidence="1" id="KW-0175">Coiled coil</keyword>
<feature type="coiled-coil region" evidence="1">
    <location>
        <begin position="430"/>
        <end position="461"/>
    </location>
</feature>
<organism evidence="4 5">
    <name type="scientific">Tanacetum coccineum</name>
    <dbReference type="NCBI Taxonomy" id="301880"/>
    <lineage>
        <taxon>Eukaryota</taxon>
        <taxon>Viridiplantae</taxon>
        <taxon>Streptophyta</taxon>
        <taxon>Embryophyta</taxon>
        <taxon>Tracheophyta</taxon>
        <taxon>Spermatophyta</taxon>
        <taxon>Magnoliopsida</taxon>
        <taxon>eudicotyledons</taxon>
        <taxon>Gunneridae</taxon>
        <taxon>Pentapetalae</taxon>
        <taxon>asterids</taxon>
        <taxon>campanulids</taxon>
        <taxon>Asterales</taxon>
        <taxon>Asteraceae</taxon>
        <taxon>Asteroideae</taxon>
        <taxon>Anthemideae</taxon>
        <taxon>Anthemidinae</taxon>
        <taxon>Tanacetum</taxon>
    </lineage>
</organism>
<evidence type="ECO:0000256" key="3">
    <source>
        <dbReference type="SAM" id="Phobius"/>
    </source>
</evidence>
<accession>A0ABQ5ECT9</accession>
<sequence>MAALKYRDEHNKVGFLEKPKGSDDYHEVLDFLRSSHIRYAISHDPLIYDSLVKQFWSTASLETFEEGPPAIIATIDSTPYTITESLVRSQLQLDDEGGVEDLPIADIYLGMDNMGYPSEGKLTFHKNKFSPQWRFIVHTIMHCLSTKSGSWDQFGSSLATAFICLTEGRRFNWSNYIFKGMQDVANMRLNFHGDHMQLLATMLPPAQPAIAGKSLGEAKPSNLQTVPKTITEPDHSHDQAFTLPRPTTTTASALENEQGPSSDPNPASSSRPPAFKPKQFTSTHVEDDTMGGSFDISPPRTTQAPPEGTTSGGAEDPDKLTALSSLVDSLVQKVDTQASDLKAFKLMFKEEEDAELDVDPLIKLAQTAATTAALAVPTGGYHKDAIPPSSNIPFGEFAGGSDVPADATPGPSADLFNKVIGQREEDRLGEEAGRRMYEEEKAELEREREELQRKRQQDVLNSAKYYTDTDWNDIIGQVHANQGLTADLLGPDVTEDNFAERMVALIAKRRREFAAQRWTMKHVKSFSDAQLKAEFDKIRIAAANLQSHILRSTQTASSTRRLVPGGKRFGQKRLFILSPLPILLKMEDPEVNTKCASSMFLMQIMLLMMIHHYLHGVLMGITAYGVRLDGIYGRVRNFIRIESYKSWSCLLEILKVLIDSPEGNDGRVMFRRTTTLGFRLFMLEAIFFYWYSCVGDVGNELTTVVQLIAFLKKQISDSRRPKIVTTSRYVVPTGRVKVPAGRYVVPTGKDKFIVSAGRTKVIPAGSTILVLITYKDSDQIGKLDLRELDMSNGTWQCSLSDHEGEDVEMVQAQVYGILLEL</sequence>
<gene>
    <name evidence="4" type="ORF">Tco_0974813</name>
</gene>
<feature type="region of interest" description="Disordered" evidence="2">
    <location>
        <begin position="252"/>
        <end position="319"/>
    </location>
</feature>
<reference evidence="4" key="1">
    <citation type="journal article" date="2022" name="Int. J. Mol. Sci.">
        <title>Draft Genome of Tanacetum Coccineum: Genomic Comparison of Closely Related Tanacetum-Family Plants.</title>
        <authorList>
            <person name="Yamashiro T."/>
            <person name="Shiraishi A."/>
            <person name="Nakayama K."/>
            <person name="Satake H."/>
        </authorList>
    </citation>
    <scope>NUCLEOTIDE SEQUENCE</scope>
</reference>
<feature type="transmembrane region" description="Helical" evidence="3">
    <location>
        <begin position="676"/>
        <end position="692"/>
    </location>
</feature>
<evidence type="ECO:0000256" key="1">
    <source>
        <dbReference type="SAM" id="Coils"/>
    </source>
</evidence>
<feature type="transmembrane region" description="Helical" evidence="3">
    <location>
        <begin position="600"/>
        <end position="626"/>
    </location>
</feature>
<evidence type="ECO:0000313" key="4">
    <source>
        <dbReference type="EMBL" id="GJT48656.1"/>
    </source>
</evidence>
<keyword evidence="3" id="KW-0472">Membrane</keyword>
<keyword evidence="5" id="KW-1185">Reference proteome</keyword>
<proteinExistence type="predicted"/>
<protein>
    <recommendedName>
        <fullName evidence="6">Synaptobrevin, longin-like domain protein</fullName>
    </recommendedName>
</protein>
<feature type="compositionally biased region" description="Polar residues" evidence="2">
    <location>
        <begin position="252"/>
        <end position="271"/>
    </location>
</feature>
<keyword evidence="3" id="KW-1133">Transmembrane helix</keyword>
<evidence type="ECO:0000313" key="5">
    <source>
        <dbReference type="Proteomes" id="UP001151760"/>
    </source>
</evidence>
<keyword evidence="3" id="KW-0812">Transmembrane</keyword>
<evidence type="ECO:0000256" key="2">
    <source>
        <dbReference type="SAM" id="MobiDB-lite"/>
    </source>
</evidence>
<comment type="caution">
    <text evidence="4">The sequence shown here is derived from an EMBL/GenBank/DDBJ whole genome shotgun (WGS) entry which is preliminary data.</text>
</comment>
<evidence type="ECO:0008006" key="6">
    <source>
        <dbReference type="Google" id="ProtNLM"/>
    </source>
</evidence>
<name>A0ABQ5ECT9_9ASTR</name>
<dbReference type="Proteomes" id="UP001151760">
    <property type="component" value="Unassembled WGS sequence"/>
</dbReference>
<reference evidence="4" key="2">
    <citation type="submission" date="2022-01" db="EMBL/GenBank/DDBJ databases">
        <authorList>
            <person name="Yamashiro T."/>
            <person name="Shiraishi A."/>
            <person name="Satake H."/>
            <person name="Nakayama K."/>
        </authorList>
    </citation>
    <scope>NUCLEOTIDE SEQUENCE</scope>
</reference>
<dbReference type="EMBL" id="BQNB010016172">
    <property type="protein sequence ID" value="GJT48656.1"/>
    <property type="molecule type" value="Genomic_DNA"/>
</dbReference>